<feature type="compositionally biased region" description="Basic and acidic residues" evidence="1">
    <location>
        <begin position="22"/>
        <end position="33"/>
    </location>
</feature>
<accession>A0A3A8JH09</accession>
<name>A0A3A8JH09_9BACT</name>
<protein>
    <submittedName>
        <fullName evidence="2">Uncharacterized protein</fullName>
    </submittedName>
</protein>
<dbReference type="RefSeq" id="WP_120541091.1">
    <property type="nucleotide sequence ID" value="NZ_RAVZ01000077.1"/>
</dbReference>
<keyword evidence="3" id="KW-1185">Reference proteome</keyword>
<feature type="region of interest" description="Disordered" evidence="1">
    <location>
        <begin position="1"/>
        <end position="68"/>
    </location>
</feature>
<gene>
    <name evidence="2" type="ORF">D7V88_13755</name>
</gene>
<dbReference type="OrthoDB" id="5524735at2"/>
<organism evidence="2 3">
    <name type="scientific">Corallococcus terminator</name>
    <dbReference type="NCBI Taxonomy" id="2316733"/>
    <lineage>
        <taxon>Bacteria</taxon>
        <taxon>Pseudomonadati</taxon>
        <taxon>Myxococcota</taxon>
        <taxon>Myxococcia</taxon>
        <taxon>Myxococcales</taxon>
        <taxon>Cystobacterineae</taxon>
        <taxon>Myxococcaceae</taxon>
        <taxon>Corallococcus</taxon>
    </lineage>
</organism>
<evidence type="ECO:0000256" key="1">
    <source>
        <dbReference type="SAM" id="MobiDB-lite"/>
    </source>
</evidence>
<evidence type="ECO:0000313" key="2">
    <source>
        <dbReference type="EMBL" id="RKG88723.1"/>
    </source>
</evidence>
<dbReference type="AlphaFoldDB" id="A0A3A8JH09"/>
<proteinExistence type="predicted"/>
<dbReference type="EMBL" id="RAVZ01000077">
    <property type="protein sequence ID" value="RKG88723.1"/>
    <property type="molecule type" value="Genomic_DNA"/>
</dbReference>
<comment type="caution">
    <text evidence="2">The sequence shown here is derived from an EMBL/GenBank/DDBJ whole genome shotgun (WGS) entry which is preliminary data.</text>
</comment>
<dbReference type="Proteomes" id="UP000268094">
    <property type="component" value="Unassembled WGS sequence"/>
</dbReference>
<evidence type="ECO:0000313" key="3">
    <source>
        <dbReference type="Proteomes" id="UP000268094"/>
    </source>
</evidence>
<sequence>MSKKDVLHIPLEGLPPVPERQAGTEDEAREHRVPPTVDPDSGPGESHDPLIINPVISPRSPYPGVSVT</sequence>
<reference evidence="3" key="1">
    <citation type="submission" date="2018-09" db="EMBL/GenBank/DDBJ databases">
        <authorList>
            <person name="Livingstone P.G."/>
            <person name="Whitworth D.E."/>
        </authorList>
    </citation>
    <scope>NUCLEOTIDE SEQUENCE [LARGE SCALE GENOMIC DNA]</scope>
    <source>
        <strain evidence="3">CA054A</strain>
    </source>
</reference>